<keyword evidence="9" id="KW-0333">Golgi apparatus</keyword>
<keyword evidence="8 21" id="KW-1133">Transmembrane helix</keyword>
<dbReference type="PANTHER" id="PTHR46059">
    <property type="entry name" value="BETA-GALACTOSIDE ALPHA-2,6-SIALYLTRANSFERASE"/>
    <property type="match status" value="1"/>
</dbReference>
<evidence type="ECO:0000256" key="11">
    <source>
        <dbReference type="ARBA" id="ARBA00023157"/>
    </source>
</evidence>
<proteinExistence type="inferred from homology"/>
<evidence type="ECO:0000256" key="18">
    <source>
        <dbReference type="ARBA" id="ARBA00060076"/>
    </source>
</evidence>
<dbReference type="GO" id="GO:0003835">
    <property type="term" value="F:beta-galactoside alpha-2,6-sialyltransferase activity"/>
    <property type="evidence" value="ECO:0007669"/>
    <property type="project" value="UniProtKB-EC"/>
</dbReference>
<evidence type="ECO:0000256" key="9">
    <source>
        <dbReference type="ARBA" id="ARBA00023034"/>
    </source>
</evidence>
<evidence type="ECO:0000256" key="4">
    <source>
        <dbReference type="ARBA" id="ARBA00022676"/>
    </source>
</evidence>
<evidence type="ECO:0000256" key="20">
    <source>
        <dbReference type="SAM" id="MobiDB-lite"/>
    </source>
</evidence>
<dbReference type="FunFam" id="3.90.1480.20:FF:000010">
    <property type="entry name" value="ST6 beta-galactoside alpha-2,6-sialyltransferase 2"/>
    <property type="match status" value="1"/>
</dbReference>
<evidence type="ECO:0000256" key="13">
    <source>
        <dbReference type="ARBA" id="ARBA00030410"/>
    </source>
</evidence>
<comment type="caution">
    <text evidence="22">The sequence shown here is derived from an EMBL/GenBank/DDBJ whole genome shotgun (WGS) entry which is preliminary data.</text>
</comment>
<dbReference type="Pfam" id="PF00777">
    <property type="entry name" value="Glyco_transf_29"/>
    <property type="match status" value="1"/>
</dbReference>
<feature type="region of interest" description="Disordered" evidence="20">
    <location>
        <begin position="75"/>
        <end position="101"/>
    </location>
</feature>
<dbReference type="GO" id="GO:0032580">
    <property type="term" value="C:Golgi cisterna membrane"/>
    <property type="evidence" value="ECO:0007669"/>
    <property type="project" value="UniProtKB-SubCell"/>
</dbReference>
<organism evidence="22 23">
    <name type="scientific">Hemibagrus guttatus</name>
    <dbReference type="NCBI Taxonomy" id="175788"/>
    <lineage>
        <taxon>Eukaryota</taxon>
        <taxon>Metazoa</taxon>
        <taxon>Chordata</taxon>
        <taxon>Craniata</taxon>
        <taxon>Vertebrata</taxon>
        <taxon>Euteleostomi</taxon>
        <taxon>Actinopterygii</taxon>
        <taxon>Neopterygii</taxon>
        <taxon>Teleostei</taxon>
        <taxon>Ostariophysi</taxon>
        <taxon>Siluriformes</taxon>
        <taxon>Bagridae</taxon>
        <taxon>Hemibagrus</taxon>
    </lineage>
</organism>
<evidence type="ECO:0000256" key="14">
    <source>
        <dbReference type="ARBA" id="ARBA00030509"/>
    </source>
</evidence>
<comment type="function">
    <text evidence="18">Transfers sialic acid from the donor of substrate CMP-sialic acid to galactose containing acceptor substrates.</text>
</comment>
<dbReference type="PIRSF" id="PIRSF005557">
    <property type="entry name" value="Sialyl_trans"/>
    <property type="match status" value="1"/>
</dbReference>
<evidence type="ECO:0000256" key="1">
    <source>
        <dbReference type="ARBA" id="ARBA00004447"/>
    </source>
</evidence>
<keyword evidence="6 21" id="KW-0812">Transmembrane</keyword>
<evidence type="ECO:0000256" key="10">
    <source>
        <dbReference type="ARBA" id="ARBA00023136"/>
    </source>
</evidence>
<feature type="transmembrane region" description="Helical" evidence="21">
    <location>
        <begin position="30"/>
        <end position="51"/>
    </location>
</feature>
<evidence type="ECO:0000256" key="16">
    <source>
        <dbReference type="ARBA" id="ARBA00034249"/>
    </source>
</evidence>
<protein>
    <recommendedName>
        <fullName evidence="3">Beta-galactoside alpha-2,6-sialyltransferase 2</fullName>
        <ecNumber evidence="17">2.4.3.1</ecNumber>
    </recommendedName>
    <alternativeName>
        <fullName evidence="14">CMP-N-acetylneuraminate-beta-galactosamide-alpha-2,6-sialyltransferase 2</fullName>
    </alternativeName>
    <alternativeName>
        <fullName evidence="13">ST6Gal II</fullName>
    </alternativeName>
    <alternativeName>
        <fullName evidence="15">Sialyltransferase 2</fullName>
    </alternativeName>
</protein>
<dbReference type="AlphaFoldDB" id="A0AAE0VEH7"/>
<accession>A0AAE0VEH7</accession>
<keyword evidence="5" id="KW-0808">Transferase</keyword>
<dbReference type="EMBL" id="JAUCMX010000001">
    <property type="protein sequence ID" value="KAK3557241.1"/>
    <property type="molecule type" value="Genomic_DNA"/>
</dbReference>
<evidence type="ECO:0000313" key="23">
    <source>
        <dbReference type="Proteomes" id="UP001274896"/>
    </source>
</evidence>
<comment type="subcellular location">
    <subcellularLocation>
        <location evidence="1">Golgi apparatus</location>
        <location evidence="1">Golgi stack membrane</location>
        <topology evidence="1">Single-pass type II membrane protein</topology>
    </subcellularLocation>
</comment>
<comment type="similarity">
    <text evidence="2">Belongs to the glycosyltransferase 29 family.</text>
</comment>
<evidence type="ECO:0000256" key="21">
    <source>
        <dbReference type="SAM" id="Phobius"/>
    </source>
</evidence>
<keyword evidence="23" id="KW-1185">Reference proteome</keyword>
<evidence type="ECO:0000256" key="5">
    <source>
        <dbReference type="ARBA" id="ARBA00022679"/>
    </source>
</evidence>
<keyword evidence="12" id="KW-0325">Glycoprotein</keyword>
<dbReference type="Proteomes" id="UP001274896">
    <property type="component" value="Unassembled WGS sequence"/>
</dbReference>
<gene>
    <name evidence="22" type="ORF">QTP70_026100</name>
</gene>
<dbReference type="InterPro" id="IPR012163">
    <property type="entry name" value="Sialyl_trans"/>
</dbReference>
<evidence type="ECO:0000313" key="22">
    <source>
        <dbReference type="EMBL" id="KAK3557241.1"/>
    </source>
</evidence>
<dbReference type="PANTHER" id="PTHR46059:SF3">
    <property type="entry name" value="BETA-GALACTOSIDE ALPHA-2,6-SIALYLTRANSFERASE 2"/>
    <property type="match status" value="1"/>
</dbReference>
<dbReference type="Gene3D" id="3.90.1480.20">
    <property type="entry name" value="Glycosyl transferase family 29"/>
    <property type="match status" value="1"/>
</dbReference>
<evidence type="ECO:0000256" key="3">
    <source>
        <dbReference type="ARBA" id="ARBA00020782"/>
    </source>
</evidence>
<evidence type="ECO:0000256" key="2">
    <source>
        <dbReference type="ARBA" id="ARBA00006003"/>
    </source>
</evidence>
<dbReference type="EC" id="2.4.3.1" evidence="17"/>
<evidence type="ECO:0000256" key="12">
    <source>
        <dbReference type="ARBA" id="ARBA00023180"/>
    </source>
</evidence>
<evidence type="ECO:0000256" key="6">
    <source>
        <dbReference type="ARBA" id="ARBA00022692"/>
    </source>
</evidence>
<evidence type="ECO:0000256" key="7">
    <source>
        <dbReference type="ARBA" id="ARBA00022968"/>
    </source>
</evidence>
<feature type="disulfide bond" evidence="19">
    <location>
        <begin position="210"/>
        <end position="362"/>
    </location>
</feature>
<keyword evidence="10 21" id="KW-0472">Membrane</keyword>
<dbReference type="InterPro" id="IPR001675">
    <property type="entry name" value="Glyco_trans_29"/>
</dbReference>
<dbReference type="InterPro" id="IPR038578">
    <property type="entry name" value="GT29-like_sf"/>
</dbReference>
<comment type="catalytic activity">
    <reaction evidence="16">
        <text>a beta-D-galactoside + CMP-N-acetyl-beta-neuraminate = an N-acetyl-alpha-neuraminyl-(2-&gt;6)-beta-D-galactosyl derivative + CMP + H(+)</text>
        <dbReference type="Rhea" id="RHEA:52104"/>
        <dbReference type="ChEBI" id="CHEBI:15378"/>
        <dbReference type="ChEBI" id="CHEBI:28034"/>
        <dbReference type="ChEBI" id="CHEBI:57812"/>
        <dbReference type="ChEBI" id="CHEBI:60377"/>
        <dbReference type="ChEBI" id="CHEBI:136398"/>
        <dbReference type="EC" id="2.4.3.1"/>
    </reaction>
</comment>
<reference evidence="22" key="1">
    <citation type="submission" date="2023-06" db="EMBL/GenBank/DDBJ databases">
        <title>Male Hemibagrus guttatus genome.</title>
        <authorList>
            <person name="Bian C."/>
        </authorList>
    </citation>
    <scope>NUCLEOTIDE SEQUENCE</scope>
    <source>
        <strain evidence="22">Male_cb2023</strain>
        <tissue evidence="22">Muscle</tissue>
    </source>
</reference>
<dbReference type="GO" id="GO:0097503">
    <property type="term" value="P:sialylation"/>
    <property type="evidence" value="ECO:0007669"/>
    <property type="project" value="TreeGrafter"/>
</dbReference>
<evidence type="ECO:0000256" key="19">
    <source>
        <dbReference type="PIRSR" id="PIRSR005557-2"/>
    </source>
</evidence>
<evidence type="ECO:0000256" key="15">
    <source>
        <dbReference type="ARBA" id="ARBA00032076"/>
    </source>
</evidence>
<keyword evidence="7" id="KW-0735">Signal-anchor</keyword>
<evidence type="ECO:0000256" key="17">
    <source>
        <dbReference type="ARBA" id="ARBA00034329"/>
    </source>
</evidence>
<evidence type="ECO:0000256" key="8">
    <source>
        <dbReference type="ARBA" id="ARBA00022989"/>
    </source>
</evidence>
<keyword evidence="11" id="KW-1015">Disulfide bond</keyword>
<name>A0AAE0VEH7_9TELE</name>
<sequence length="433" mass="49657">MSFIQIFKRGYSKLSLAWQYRMKTKKHQNLLFVGVIAWVLISIIFFCQHTYSSLIYFHTSLLSKSIQGSVRPITAPHVENNTSTEQLKEKDHRRGRTFNPPVMQQNSSLDESWADKVVRGLWMGWATSDMLSSELQKAKEKYTAINLYKVNYAGVMKQQREKKKLLCQLKQQEVLQTLTGSEEPFASLGWQKLVPHQPLEQAISGPYRTCAVVCSAGAILNSSLGHEIDSHDAVLRFNAAPTEGYENDVGNKTTIRIINSQIMADSQHRFADSPLYKNVTLVAWDPSPYSGNLKKWFKSPDHDLFTAYIEQRKRSPSQPFYILHPDFLWNLWDILQSNIEENVHPNPPSSGFIGIILMMSICETVDIYEFIPSKRHTTLCHYYDQYHDVACTLGAYHPLFYEKLLIRRITTVSFAELMTKGKVTLPGFSQITC</sequence>
<keyword evidence="4" id="KW-0328">Glycosyltransferase</keyword>